<dbReference type="InterPro" id="IPR005495">
    <property type="entry name" value="LptG/LptF_permease"/>
</dbReference>
<dbReference type="Pfam" id="PF03739">
    <property type="entry name" value="LptF_LptG"/>
    <property type="match status" value="1"/>
</dbReference>
<comment type="subcellular location">
    <subcellularLocation>
        <location evidence="1">Cell membrane</location>
        <topology evidence="1">Multi-pass membrane protein</topology>
    </subcellularLocation>
</comment>
<dbReference type="GO" id="GO:0015920">
    <property type="term" value="P:lipopolysaccharide transport"/>
    <property type="evidence" value="ECO:0007669"/>
    <property type="project" value="TreeGrafter"/>
</dbReference>
<keyword evidence="2" id="KW-1003">Cell membrane</keyword>
<keyword evidence="5 6" id="KW-0472">Membrane</keyword>
<comment type="caution">
    <text evidence="7">The sequence shown here is derived from an EMBL/GenBank/DDBJ whole genome shotgun (WGS) entry which is preliminary data.</text>
</comment>
<evidence type="ECO:0000256" key="6">
    <source>
        <dbReference type="SAM" id="Phobius"/>
    </source>
</evidence>
<dbReference type="NCBIfam" id="TIGR04408">
    <property type="entry name" value="LptG_lptG"/>
    <property type="match status" value="1"/>
</dbReference>
<feature type="transmembrane region" description="Helical" evidence="6">
    <location>
        <begin position="33"/>
        <end position="51"/>
    </location>
</feature>
<reference evidence="7" key="1">
    <citation type="journal article" date="2020" name="mSystems">
        <title>Genome- and Community-Level Interaction Insights into Carbon Utilization and Element Cycling Functions of Hydrothermarchaeota in Hydrothermal Sediment.</title>
        <authorList>
            <person name="Zhou Z."/>
            <person name="Liu Y."/>
            <person name="Xu W."/>
            <person name="Pan J."/>
            <person name="Luo Z.H."/>
            <person name="Li M."/>
        </authorList>
    </citation>
    <scope>NUCLEOTIDE SEQUENCE [LARGE SCALE GENOMIC DNA]</scope>
    <source>
        <strain evidence="7">SpSt-477</strain>
    </source>
</reference>
<organism evidence="7">
    <name type="scientific">Desulfatirhabdium butyrativorans</name>
    <dbReference type="NCBI Taxonomy" id="340467"/>
    <lineage>
        <taxon>Bacteria</taxon>
        <taxon>Pseudomonadati</taxon>
        <taxon>Thermodesulfobacteriota</taxon>
        <taxon>Desulfobacteria</taxon>
        <taxon>Desulfobacterales</taxon>
        <taxon>Desulfatirhabdiaceae</taxon>
        <taxon>Desulfatirhabdium</taxon>
    </lineage>
</organism>
<dbReference type="GO" id="GO:0055085">
    <property type="term" value="P:transmembrane transport"/>
    <property type="evidence" value="ECO:0007669"/>
    <property type="project" value="InterPro"/>
</dbReference>
<dbReference type="InterPro" id="IPR030923">
    <property type="entry name" value="LptG"/>
</dbReference>
<evidence type="ECO:0000256" key="3">
    <source>
        <dbReference type="ARBA" id="ARBA00022692"/>
    </source>
</evidence>
<evidence type="ECO:0000313" key="7">
    <source>
        <dbReference type="EMBL" id="HGU32293.1"/>
    </source>
</evidence>
<feature type="transmembrane region" description="Helical" evidence="6">
    <location>
        <begin position="117"/>
        <end position="139"/>
    </location>
</feature>
<accession>A0A7C4RPL9</accession>
<sequence length="380" mass="42964">MAVSSNIPIGTHRFRHVEGKAVTILDRYLFREILRNLGLVILVVVGVYLAVDFFEKIDNFMEAGLSFQRALSFFLFNLPFVVVQVLPVGVLLGVLISLGLMNKHVEITALKSCGVGVYALLKPVLLIGGSFSVFLFVFAETIVPMTAQQANGIWYREVRKESLVRIRENNIWLREDRAIIHILHYIPQTRVMEGITVNVFDERFRLLQRVDAQKGVLQDGRMVLRDVLQQMYIAEEESFRIQHFDQLILNIHFTEDRLQEVVRRSNEMGFLELYAYIDMIEREGYPATTYRVDLQVKMAFPFVCIIMAVAGLGISLRKEVREGLPIGVVYGMGVAFLYWVLNSFCTSLAYGGMLPPGVAAWISNLVFGCAGGIAVINAET</sequence>
<evidence type="ECO:0000256" key="5">
    <source>
        <dbReference type="ARBA" id="ARBA00023136"/>
    </source>
</evidence>
<evidence type="ECO:0000256" key="2">
    <source>
        <dbReference type="ARBA" id="ARBA00022475"/>
    </source>
</evidence>
<keyword evidence="4 6" id="KW-1133">Transmembrane helix</keyword>
<proteinExistence type="predicted"/>
<evidence type="ECO:0000256" key="1">
    <source>
        <dbReference type="ARBA" id="ARBA00004651"/>
    </source>
</evidence>
<feature type="transmembrane region" description="Helical" evidence="6">
    <location>
        <begin position="298"/>
        <end position="316"/>
    </location>
</feature>
<gene>
    <name evidence="7" type="primary">lptG</name>
    <name evidence="7" type="ORF">ENS29_05495</name>
</gene>
<dbReference type="PANTHER" id="PTHR33529">
    <property type="entry name" value="SLR0882 PROTEIN-RELATED"/>
    <property type="match status" value="1"/>
</dbReference>
<evidence type="ECO:0000256" key="4">
    <source>
        <dbReference type="ARBA" id="ARBA00022989"/>
    </source>
</evidence>
<dbReference type="GO" id="GO:0043190">
    <property type="term" value="C:ATP-binding cassette (ABC) transporter complex"/>
    <property type="evidence" value="ECO:0007669"/>
    <property type="project" value="InterPro"/>
</dbReference>
<dbReference type="AlphaFoldDB" id="A0A7C4RPL9"/>
<name>A0A7C4RPL9_9BACT</name>
<protein>
    <submittedName>
        <fullName evidence="7">LPS export ABC transporter permease LptG</fullName>
    </submittedName>
</protein>
<feature type="transmembrane region" description="Helical" evidence="6">
    <location>
        <begin position="328"/>
        <end position="352"/>
    </location>
</feature>
<keyword evidence="3 6" id="KW-0812">Transmembrane</keyword>
<feature type="transmembrane region" description="Helical" evidence="6">
    <location>
        <begin position="358"/>
        <end position="378"/>
    </location>
</feature>
<dbReference type="EMBL" id="DSUH01000125">
    <property type="protein sequence ID" value="HGU32293.1"/>
    <property type="molecule type" value="Genomic_DNA"/>
</dbReference>
<dbReference type="PANTHER" id="PTHR33529:SF6">
    <property type="entry name" value="YJGP_YJGQ FAMILY PERMEASE"/>
    <property type="match status" value="1"/>
</dbReference>
<feature type="transmembrane region" description="Helical" evidence="6">
    <location>
        <begin position="71"/>
        <end position="96"/>
    </location>
</feature>